<keyword evidence="3" id="KW-1185">Reference proteome</keyword>
<dbReference type="RefSeq" id="WP_219876093.1">
    <property type="nucleotide sequence ID" value="NZ_JAHYXK010000002.1"/>
</dbReference>
<proteinExistence type="predicted"/>
<reference evidence="2 3" key="1">
    <citation type="journal article" date="2016" name="Int. J. Syst. Evol. Microbiol.">
        <title>Pontibacter aydingkolensis sp. nov., isolated from soil of a salt lake.</title>
        <authorList>
            <person name="Osman G."/>
            <person name="Zhang T."/>
            <person name="Lou K."/>
            <person name="Gao Y."/>
            <person name="Chang W."/>
            <person name="Lin Q."/>
            <person name="Yang H.M."/>
            <person name="Huo X.D."/>
            <person name="Wang N."/>
        </authorList>
    </citation>
    <scope>NUCLEOTIDE SEQUENCE [LARGE SCALE GENOMIC DNA]</scope>
    <source>
        <strain evidence="2 3">KACC 19255</strain>
    </source>
</reference>
<evidence type="ECO:0000313" key="3">
    <source>
        <dbReference type="Proteomes" id="UP000813018"/>
    </source>
</evidence>
<dbReference type="Proteomes" id="UP000813018">
    <property type="component" value="Unassembled WGS sequence"/>
</dbReference>
<accession>A0ABS7CQW5</accession>
<dbReference type="EMBL" id="JAHYXK010000002">
    <property type="protein sequence ID" value="MBW7466214.1"/>
    <property type="molecule type" value="Genomic_DNA"/>
</dbReference>
<name>A0ABS7CQW5_9BACT</name>
<evidence type="ECO:0000256" key="1">
    <source>
        <dbReference type="SAM" id="Coils"/>
    </source>
</evidence>
<gene>
    <name evidence="2" type="ORF">K0O23_03980</name>
</gene>
<feature type="coiled-coil region" evidence="1">
    <location>
        <begin position="191"/>
        <end position="243"/>
    </location>
</feature>
<organism evidence="2 3">
    <name type="scientific">Pontibacter aydingkolensis</name>
    <dbReference type="NCBI Taxonomy" id="1911536"/>
    <lineage>
        <taxon>Bacteria</taxon>
        <taxon>Pseudomonadati</taxon>
        <taxon>Bacteroidota</taxon>
        <taxon>Cytophagia</taxon>
        <taxon>Cytophagales</taxon>
        <taxon>Hymenobacteraceae</taxon>
        <taxon>Pontibacter</taxon>
    </lineage>
</organism>
<sequence length="494" mass="57518">MFNTDEQLQFCIPSNVNVRQLLVDAGKNVRYINCNIDKYHWFFNALFVRSTLNKKYQQGDYIPMNTELMVSVLGARYVADIKKLLSDAGIIETNEVLTTEGGKHNLRGRESIGYRLTEAYQVRHVKVLEDSDSTFIQNLKQGPSNAIKNMDFVTRTSTYHLNDLGIYKDDADAYIESWYAQNLAVENPLLKKELDKDNRKRTKEANRLKKAGKPTTLKTKTYKEMLEDKRQAYLQQVDAIYRKAWLPMRDNKGRRLHTFISNMWKGLRQFLYYKPNPSLQLVGLDCSNSQPFTLVKIILDYFEGIDEMPADAEHYIHLVSSGELYKYLWLEMGRCIAEAEFQAFKTDLFALVFYSSNQSGYFSREAETFRQRFPTVYQIIMSEKKYQYQQLSVEMQRVETEAVLDGALTYLFQKHPDTFFASIHDSVLCPDFMQEEVREVMLAYYTKVVGVTPHIKPAENINTLKNDNQGDELRRLYVAWFSSILKDELMANAA</sequence>
<protein>
    <submittedName>
        <fullName evidence="2">Uncharacterized protein</fullName>
    </submittedName>
</protein>
<evidence type="ECO:0000313" key="2">
    <source>
        <dbReference type="EMBL" id="MBW7466214.1"/>
    </source>
</evidence>
<keyword evidence="1" id="KW-0175">Coiled coil</keyword>
<comment type="caution">
    <text evidence="2">The sequence shown here is derived from an EMBL/GenBank/DDBJ whole genome shotgun (WGS) entry which is preliminary data.</text>
</comment>